<name>A0ABS6MHV9_9GAMM</name>
<sequence>MSNAAGFSNNQLAVEQITPLQALQSEALSSRYRLLRQGVNAGFFAGLMLLIMLLWWQPWWPVPADLMQVITHALWLVPLFGVLRAFYCWQADKNKHFALREHDISYSSGIFFRKMITQPVVRIQHIELKQGPLERKASLARLQLFSAGGALHTFEIPGLSLTQAQQIRQFVLQHKDALQDEQQQ</sequence>
<feature type="transmembrane region" description="Helical" evidence="1">
    <location>
        <begin position="69"/>
        <end position="87"/>
    </location>
</feature>
<keyword evidence="1" id="KW-0812">Transmembrane</keyword>
<feature type="transmembrane region" description="Helical" evidence="1">
    <location>
        <begin position="38"/>
        <end position="57"/>
    </location>
</feature>
<dbReference type="Pfam" id="PF03703">
    <property type="entry name" value="bPH_2"/>
    <property type="match status" value="1"/>
</dbReference>
<proteinExistence type="predicted"/>
<keyword evidence="4" id="KW-1185">Reference proteome</keyword>
<dbReference type="PANTHER" id="PTHR34473">
    <property type="entry name" value="UPF0699 TRANSMEMBRANE PROTEIN YDBS"/>
    <property type="match status" value="1"/>
</dbReference>
<evidence type="ECO:0000256" key="1">
    <source>
        <dbReference type="SAM" id="Phobius"/>
    </source>
</evidence>
<dbReference type="InterPro" id="IPR005182">
    <property type="entry name" value="YdbS-like_PH"/>
</dbReference>
<keyword evidence="1" id="KW-1133">Transmembrane helix</keyword>
<organism evidence="3 4">
    <name type="scientific">Arsukibacterium indicum</name>
    <dbReference type="NCBI Taxonomy" id="2848612"/>
    <lineage>
        <taxon>Bacteria</taxon>
        <taxon>Pseudomonadati</taxon>
        <taxon>Pseudomonadota</taxon>
        <taxon>Gammaproteobacteria</taxon>
        <taxon>Chromatiales</taxon>
        <taxon>Chromatiaceae</taxon>
        <taxon>Arsukibacterium</taxon>
    </lineage>
</organism>
<evidence type="ECO:0000259" key="2">
    <source>
        <dbReference type="Pfam" id="PF03703"/>
    </source>
</evidence>
<keyword evidence="1" id="KW-0472">Membrane</keyword>
<reference evidence="3 4" key="1">
    <citation type="submission" date="2021-06" db="EMBL/GenBank/DDBJ databases">
        <title>Rheinheimera indica sp. nov., isolated from deep-sea sediment.</title>
        <authorList>
            <person name="Wang Z."/>
            <person name="Zhang X.-Y."/>
        </authorList>
    </citation>
    <scope>NUCLEOTIDE SEQUENCE [LARGE SCALE GENOMIC DNA]</scope>
    <source>
        <strain evidence="3 4">SM2107</strain>
    </source>
</reference>
<dbReference type="RefSeq" id="WP_217667747.1">
    <property type="nucleotide sequence ID" value="NZ_JAHRID010000002.1"/>
</dbReference>
<accession>A0ABS6MHV9</accession>
<comment type="caution">
    <text evidence="3">The sequence shown here is derived from an EMBL/GenBank/DDBJ whole genome shotgun (WGS) entry which is preliminary data.</text>
</comment>
<gene>
    <name evidence="3" type="ORF">KQY15_04745</name>
</gene>
<dbReference type="EMBL" id="JAHRID010000002">
    <property type="protein sequence ID" value="MBV2128398.1"/>
    <property type="molecule type" value="Genomic_DNA"/>
</dbReference>
<dbReference type="PANTHER" id="PTHR34473:SF2">
    <property type="entry name" value="UPF0699 TRANSMEMBRANE PROTEIN YDBT"/>
    <property type="match status" value="1"/>
</dbReference>
<evidence type="ECO:0000313" key="3">
    <source>
        <dbReference type="EMBL" id="MBV2128398.1"/>
    </source>
</evidence>
<evidence type="ECO:0000313" key="4">
    <source>
        <dbReference type="Proteomes" id="UP000704611"/>
    </source>
</evidence>
<protein>
    <submittedName>
        <fullName evidence="3">PH domain-containing protein</fullName>
    </submittedName>
</protein>
<feature type="domain" description="YdbS-like PH" evidence="2">
    <location>
        <begin position="94"/>
        <end position="170"/>
    </location>
</feature>
<dbReference type="Proteomes" id="UP000704611">
    <property type="component" value="Unassembled WGS sequence"/>
</dbReference>